<dbReference type="InterPro" id="IPR023198">
    <property type="entry name" value="PGP-like_dom2"/>
</dbReference>
<reference evidence="2 3" key="1">
    <citation type="journal article" date="2019" name="Int. J. Syst. Evol. Microbiol.">
        <title>The Global Catalogue of Microorganisms (GCM) 10K type strain sequencing project: providing services to taxonomists for standard genome sequencing and annotation.</title>
        <authorList>
            <consortium name="The Broad Institute Genomics Platform"/>
            <consortium name="The Broad Institute Genome Sequencing Center for Infectious Disease"/>
            <person name="Wu L."/>
            <person name="Ma J."/>
        </authorList>
    </citation>
    <scope>NUCLEOTIDE SEQUENCE [LARGE SCALE GENOMIC DNA]</scope>
    <source>
        <strain evidence="2 3">JCM 11136</strain>
    </source>
</reference>
<dbReference type="PANTHER" id="PTHR43611:SF3">
    <property type="entry name" value="FLAVIN MONONUCLEOTIDE HYDROLASE 1, CHLOROPLATIC"/>
    <property type="match status" value="1"/>
</dbReference>
<dbReference type="PANTHER" id="PTHR43611">
    <property type="entry name" value="ALPHA-D-GLUCOSE 1-PHOSPHATE PHOSPHATASE"/>
    <property type="match status" value="1"/>
</dbReference>
<gene>
    <name evidence="2" type="ORF">GCM10009560_39640</name>
</gene>
<dbReference type="InterPro" id="IPR036412">
    <property type="entry name" value="HAD-like_sf"/>
</dbReference>
<dbReference type="EMBL" id="BAAAHQ010000020">
    <property type="protein sequence ID" value="GAA0933404.1"/>
    <property type="molecule type" value="Genomic_DNA"/>
</dbReference>
<comment type="caution">
    <text evidence="2">The sequence shown here is derived from an EMBL/GenBank/DDBJ whole genome shotgun (WGS) entry which is preliminary data.</text>
</comment>
<keyword evidence="3" id="KW-1185">Reference proteome</keyword>
<feature type="region of interest" description="Disordered" evidence="1">
    <location>
        <begin position="1"/>
        <end position="42"/>
    </location>
</feature>
<dbReference type="Gene3D" id="3.40.50.1000">
    <property type="entry name" value="HAD superfamily/HAD-like"/>
    <property type="match status" value="1"/>
</dbReference>
<dbReference type="SFLD" id="SFLDS00003">
    <property type="entry name" value="Haloacid_Dehalogenase"/>
    <property type="match status" value="1"/>
</dbReference>
<evidence type="ECO:0000256" key="1">
    <source>
        <dbReference type="SAM" id="MobiDB-lite"/>
    </source>
</evidence>
<evidence type="ECO:0000313" key="3">
    <source>
        <dbReference type="Proteomes" id="UP001501578"/>
    </source>
</evidence>
<dbReference type="SFLD" id="SFLDG01129">
    <property type="entry name" value="C1.5:_HAD__Beta-PGM__Phosphata"/>
    <property type="match status" value="1"/>
</dbReference>
<dbReference type="SUPFAM" id="SSF56784">
    <property type="entry name" value="HAD-like"/>
    <property type="match status" value="1"/>
</dbReference>
<evidence type="ECO:0008006" key="4">
    <source>
        <dbReference type="Google" id="ProtNLM"/>
    </source>
</evidence>
<dbReference type="Pfam" id="PF00702">
    <property type="entry name" value="Hydrolase"/>
    <property type="match status" value="1"/>
</dbReference>
<dbReference type="Gene3D" id="1.10.150.240">
    <property type="entry name" value="Putative phosphatase, domain 2"/>
    <property type="match status" value="1"/>
</dbReference>
<dbReference type="NCBIfam" id="TIGR01509">
    <property type="entry name" value="HAD-SF-IA-v3"/>
    <property type="match status" value="1"/>
</dbReference>
<sequence length="267" mass="29182">MCCANSHRPDSEREAALMVASSSPLREARPEPLSATPPVSTATGHGSQVWVRGTCWAGRARVAALVTEAEYAWIMTDVIVFDLYGVIARNQTEQARERLVGLSGVPAEPFWHAYWDCRPAYDAGQTAADYWAAVGERLGARFADPAALAHADRASWSEVDEEMVALVHELADGGRTLGLLSNIVEDLVPVWEARPVLARFAAVTFSCRIGVAKPDHRAYEVCAKQLGARLEDILFFDDNEANVLAARETGMSAEVFTSPRQVRELVI</sequence>
<dbReference type="PRINTS" id="PR00413">
    <property type="entry name" value="HADHALOGNASE"/>
</dbReference>
<evidence type="ECO:0000313" key="2">
    <source>
        <dbReference type="EMBL" id="GAA0933404.1"/>
    </source>
</evidence>
<protein>
    <recommendedName>
        <fullName evidence="4">Hydrolase</fullName>
    </recommendedName>
</protein>
<name>A0ABN1PUD8_9ACTN</name>
<proteinExistence type="predicted"/>
<dbReference type="Proteomes" id="UP001501578">
    <property type="component" value="Unassembled WGS sequence"/>
</dbReference>
<organism evidence="2 3">
    <name type="scientific">Nonomuraea longicatena</name>
    <dbReference type="NCBI Taxonomy" id="83682"/>
    <lineage>
        <taxon>Bacteria</taxon>
        <taxon>Bacillati</taxon>
        <taxon>Actinomycetota</taxon>
        <taxon>Actinomycetes</taxon>
        <taxon>Streptosporangiales</taxon>
        <taxon>Streptosporangiaceae</taxon>
        <taxon>Nonomuraea</taxon>
    </lineage>
</organism>
<accession>A0ABN1PUD8</accession>
<dbReference type="CDD" id="cd02603">
    <property type="entry name" value="HAD_sEH-N_like"/>
    <property type="match status" value="1"/>
</dbReference>
<dbReference type="InterPro" id="IPR006439">
    <property type="entry name" value="HAD-SF_hydro_IA"/>
</dbReference>
<dbReference type="InterPro" id="IPR023214">
    <property type="entry name" value="HAD_sf"/>
</dbReference>